<dbReference type="EMBL" id="JAHRIN010059123">
    <property type="protein sequence ID" value="MEQ2211761.1"/>
    <property type="molecule type" value="Genomic_DNA"/>
</dbReference>
<proteinExistence type="predicted"/>
<accession>A0ABV0RVU4</accession>
<keyword evidence="2" id="KW-1185">Reference proteome</keyword>
<gene>
    <name evidence="1" type="ORF">XENOCAPTIV_014899</name>
</gene>
<comment type="caution">
    <text evidence="1">The sequence shown here is derived from an EMBL/GenBank/DDBJ whole genome shotgun (WGS) entry which is preliminary data.</text>
</comment>
<protein>
    <submittedName>
        <fullName evidence="1">Uncharacterized protein</fullName>
    </submittedName>
</protein>
<evidence type="ECO:0000313" key="2">
    <source>
        <dbReference type="Proteomes" id="UP001434883"/>
    </source>
</evidence>
<reference evidence="1 2" key="1">
    <citation type="submission" date="2021-06" db="EMBL/GenBank/DDBJ databases">
        <authorList>
            <person name="Palmer J.M."/>
        </authorList>
    </citation>
    <scope>NUCLEOTIDE SEQUENCE [LARGE SCALE GENOMIC DNA]</scope>
    <source>
        <strain evidence="1 2">XC_2019</strain>
        <tissue evidence="1">Muscle</tissue>
    </source>
</reference>
<organism evidence="1 2">
    <name type="scientific">Xenoophorus captivus</name>
    <dbReference type="NCBI Taxonomy" id="1517983"/>
    <lineage>
        <taxon>Eukaryota</taxon>
        <taxon>Metazoa</taxon>
        <taxon>Chordata</taxon>
        <taxon>Craniata</taxon>
        <taxon>Vertebrata</taxon>
        <taxon>Euteleostomi</taxon>
        <taxon>Actinopterygii</taxon>
        <taxon>Neopterygii</taxon>
        <taxon>Teleostei</taxon>
        <taxon>Neoteleostei</taxon>
        <taxon>Acanthomorphata</taxon>
        <taxon>Ovalentaria</taxon>
        <taxon>Atherinomorphae</taxon>
        <taxon>Cyprinodontiformes</taxon>
        <taxon>Goodeidae</taxon>
        <taxon>Xenoophorus</taxon>
    </lineage>
</organism>
<name>A0ABV0RVU4_9TELE</name>
<dbReference type="Proteomes" id="UP001434883">
    <property type="component" value="Unassembled WGS sequence"/>
</dbReference>
<evidence type="ECO:0000313" key="1">
    <source>
        <dbReference type="EMBL" id="MEQ2211761.1"/>
    </source>
</evidence>
<feature type="non-terminal residue" evidence="1">
    <location>
        <position position="1"/>
    </location>
</feature>
<sequence length="189" mass="21583">FTTLMVYKIPMEDVKSLAHSFSQLESGEFLFSLKSKQKVLFYFCPPITEKCSKTFPSFLMYHLYISQVFLEFAKEQENDEDEEFLTSRFITLVPIFFTQMFDFFSFAPVCVGNAVNTDSVSMQMFLQELVLIQAGASSVQYLSRNCNLFMAFRGKNSRLKGDSFLNGRFLSGKPSVSVCQCCSFSSPTE</sequence>